<keyword evidence="2" id="KW-0732">Signal</keyword>
<dbReference type="PROSITE" id="PS51257">
    <property type="entry name" value="PROKAR_LIPOPROTEIN"/>
    <property type="match status" value="1"/>
</dbReference>
<gene>
    <name evidence="3" type="ORF">IAA21_06745</name>
</gene>
<reference evidence="3" key="2">
    <citation type="submission" date="2021-04" db="EMBL/GenBank/DDBJ databases">
        <authorList>
            <person name="Gilroy R."/>
        </authorList>
    </citation>
    <scope>NUCLEOTIDE SEQUENCE</scope>
    <source>
        <strain evidence="3">14324</strain>
    </source>
</reference>
<proteinExistence type="predicted"/>
<accession>A0A9D2DSV4</accession>
<evidence type="ECO:0000313" key="4">
    <source>
        <dbReference type="Proteomes" id="UP000824041"/>
    </source>
</evidence>
<feature type="region of interest" description="Disordered" evidence="1">
    <location>
        <begin position="205"/>
        <end position="227"/>
    </location>
</feature>
<name>A0A9D2DSV4_9FIRM</name>
<dbReference type="Proteomes" id="UP000824041">
    <property type="component" value="Unassembled WGS sequence"/>
</dbReference>
<evidence type="ECO:0000256" key="1">
    <source>
        <dbReference type="SAM" id="MobiDB-lite"/>
    </source>
</evidence>
<dbReference type="AlphaFoldDB" id="A0A9D2DSV4"/>
<feature type="chain" id="PRO_5039109565" evidence="2">
    <location>
        <begin position="19"/>
        <end position="382"/>
    </location>
</feature>
<protein>
    <submittedName>
        <fullName evidence="3">Uncharacterized protein</fullName>
    </submittedName>
</protein>
<sequence length="382" mass="40946">MKKLLAACLCTGFLFTLSGCTSLGSILEQYGIGETAPVPEEDTSESTRVYMDELAGQIQDFSGDRLTLLAEGTLYTFDVSQASLECQNGIISGDEVSIIYEGQLNGTDTSQVKALKVVDEINKKNQLEDRSAYGRVLSLTPNTITIRSKSGKTATYPITGTEQYYQNGIKPRDWVYLHFKGKFPSSSEEDPQILDAGHLKVTSISNIDPIRIPDPTPTPLPEEETEESEQEKEFQAVIQDISLEGLTVLPQGGEEELTIGLTSIPVYLKGGAAPGSHVTVVYTGEFDGRTLSEITVLAVTGEDPAKENDRHISFTVSGTIVGSTANTTTIQTADGALVTCTTQGAENSSTGGMLVGSSIQVTFNPSRSGNSNIYTSLKIEDA</sequence>
<feature type="signal peptide" evidence="2">
    <location>
        <begin position="1"/>
        <end position="18"/>
    </location>
</feature>
<evidence type="ECO:0000313" key="3">
    <source>
        <dbReference type="EMBL" id="HIZ22478.1"/>
    </source>
</evidence>
<dbReference type="EMBL" id="DXBU01000091">
    <property type="protein sequence ID" value="HIZ22478.1"/>
    <property type="molecule type" value="Genomic_DNA"/>
</dbReference>
<reference evidence="3" key="1">
    <citation type="journal article" date="2021" name="PeerJ">
        <title>Extensive microbial diversity within the chicken gut microbiome revealed by metagenomics and culture.</title>
        <authorList>
            <person name="Gilroy R."/>
            <person name="Ravi A."/>
            <person name="Getino M."/>
            <person name="Pursley I."/>
            <person name="Horton D.L."/>
            <person name="Alikhan N.F."/>
            <person name="Baker D."/>
            <person name="Gharbi K."/>
            <person name="Hall N."/>
            <person name="Watson M."/>
            <person name="Adriaenssens E.M."/>
            <person name="Foster-Nyarko E."/>
            <person name="Jarju S."/>
            <person name="Secka A."/>
            <person name="Antonio M."/>
            <person name="Oren A."/>
            <person name="Chaudhuri R.R."/>
            <person name="La Ragione R."/>
            <person name="Hildebrand F."/>
            <person name="Pallen M.J."/>
        </authorList>
    </citation>
    <scope>NUCLEOTIDE SEQUENCE</scope>
    <source>
        <strain evidence="3">14324</strain>
    </source>
</reference>
<organism evidence="3 4">
    <name type="scientific">Candidatus Blautia faecigallinarum</name>
    <dbReference type="NCBI Taxonomy" id="2838488"/>
    <lineage>
        <taxon>Bacteria</taxon>
        <taxon>Bacillati</taxon>
        <taxon>Bacillota</taxon>
        <taxon>Clostridia</taxon>
        <taxon>Lachnospirales</taxon>
        <taxon>Lachnospiraceae</taxon>
        <taxon>Blautia</taxon>
    </lineage>
</organism>
<comment type="caution">
    <text evidence="3">The sequence shown here is derived from an EMBL/GenBank/DDBJ whole genome shotgun (WGS) entry which is preliminary data.</text>
</comment>
<evidence type="ECO:0000256" key="2">
    <source>
        <dbReference type="SAM" id="SignalP"/>
    </source>
</evidence>